<evidence type="ECO:0000259" key="3">
    <source>
        <dbReference type="PROSITE" id="PS50110"/>
    </source>
</evidence>
<dbReference type="GO" id="GO:0000156">
    <property type="term" value="F:phosphorelay response regulator activity"/>
    <property type="evidence" value="ECO:0007669"/>
    <property type="project" value="TreeGrafter"/>
</dbReference>
<dbReference type="GO" id="GO:0006355">
    <property type="term" value="P:regulation of DNA-templated transcription"/>
    <property type="evidence" value="ECO:0007669"/>
    <property type="project" value="TreeGrafter"/>
</dbReference>
<dbReference type="Gene3D" id="3.40.50.2300">
    <property type="match status" value="1"/>
</dbReference>
<evidence type="ECO:0000313" key="5">
    <source>
        <dbReference type="EMBL" id="XBO48977.1"/>
    </source>
</evidence>
<keyword evidence="2" id="KW-0597">Phosphoprotein</keyword>
<dbReference type="InterPro" id="IPR011006">
    <property type="entry name" value="CheY-like_superfamily"/>
</dbReference>
<protein>
    <submittedName>
        <fullName evidence="5">LytTR family DNA-binding domain-containing protein</fullName>
    </submittedName>
</protein>
<sequence>MFTSIVVDDDFSSLEIISEYISTQPNIKLINTFSDSVRALATIEKLTLPVDVLFIDIEMPELNGIELAKLIKHKVKKLIFTTAHTKYAFDSYELKADAYLLKPFSIKKFLQTLNTVLYENKEHPSQNINMHFILLKSRDQKTKFIKVNLKEIIAVESQNKEIKIYTSSEVIFVCNSLSGMLKLLEHDDNFIQIHKSFIISQNHIKGIERKYVLLTNNLKLPIGRVYKGFYDKIFMLNK</sequence>
<dbReference type="InterPro" id="IPR001789">
    <property type="entry name" value="Sig_transdc_resp-reg_receiver"/>
</dbReference>
<dbReference type="SMART" id="SM00850">
    <property type="entry name" value="LytTR"/>
    <property type="match status" value="1"/>
</dbReference>
<dbReference type="Pfam" id="PF04397">
    <property type="entry name" value="LytTR"/>
    <property type="match status" value="1"/>
</dbReference>
<accession>A0AAU7K8E2</accession>
<feature type="domain" description="Response regulatory" evidence="3">
    <location>
        <begin position="3"/>
        <end position="117"/>
    </location>
</feature>
<dbReference type="SMART" id="SM00448">
    <property type="entry name" value="REC"/>
    <property type="match status" value="1"/>
</dbReference>
<dbReference type="GO" id="GO:0032993">
    <property type="term" value="C:protein-DNA complex"/>
    <property type="evidence" value="ECO:0007669"/>
    <property type="project" value="TreeGrafter"/>
</dbReference>
<dbReference type="EMBL" id="CP157485">
    <property type="protein sequence ID" value="XBO48977.1"/>
    <property type="molecule type" value="Genomic_DNA"/>
</dbReference>
<dbReference type="PANTHER" id="PTHR48111">
    <property type="entry name" value="REGULATOR OF RPOS"/>
    <property type="match status" value="1"/>
</dbReference>
<organism evidence="5">
    <name type="scientific">Pedobacter sp. KACC 23697</name>
    <dbReference type="NCBI Taxonomy" id="3149230"/>
    <lineage>
        <taxon>Bacteria</taxon>
        <taxon>Pseudomonadati</taxon>
        <taxon>Bacteroidota</taxon>
        <taxon>Sphingobacteriia</taxon>
        <taxon>Sphingobacteriales</taxon>
        <taxon>Sphingobacteriaceae</taxon>
        <taxon>Pedobacter</taxon>
    </lineage>
</organism>
<dbReference type="PROSITE" id="PS50930">
    <property type="entry name" value="HTH_LYTTR"/>
    <property type="match status" value="1"/>
</dbReference>
<dbReference type="Gene3D" id="2.40.50.1020">
    <property type="entry name" value="LytTr DNA-binding domain"/>
    <property type="match status" value="1"/>
</dbReference>
<dbReference type="AlphaFoldDB" id="A0AAU7K8E2"/>
<dbReference type="GO" id="GO:0005829">
    <property type="term" value="C:cytosol"/>
    <property type="evidence" value="ECO:0007669"/>
    <property type="project" value="TreeGrafter"/>
</dbReference>
<feature type="modified residue" description="4-aspartylphosphate" evidence="2">
    <location>
        <position position="56"/>
    </location>
</feature>
<reference evidence="5" key="1">
    <citation type="submission" date="2024-05" db="EMBL/GenBank/DDBJ databases">
        <authorList>
            <person name="Kim S."/>
            <person name="Heo J."/>
            <person name="Choi H."/>
            <person name="Choi Y."/>
            <person name="Kwon S.-W."/>
            <person name="Kim Y."/>
        </authorList>
    </citation>
    <scope>NUCLEOTIDE SEQUENCE</scope>
    <source>
        <strain evidence="5">KACC 23697</strain>
    </source>
</reference>
<evidence type="ECO:0000256" key="1">
    <source>
        <dbReference type="ARBA" id="ARBA00023125"/>
    </source>
</evidence>
<dbReference type="GO" id="GO:0000976">
    <property type="term" value="F:transcription cis-regulatory region binding"/>
    <property type="evidence" value="ECO:0007669"/>
    <property type="project" value="TreeGrafter"/>
</dbReference>
<dbReference type="Pfam" id="PF00072">
    <property type="entry name" value="Response_reg"/>
    <property type="match status" value="1"/>
</dbReference>
<name>A0AAU7K8E2_9SPHI</name>
<dbReference type="PROSITE" id="PS50110">
    <property type="entry name" value="RESPONSE_REGULATORY"/>
    <property type="match status" value="1"/>
</dbReference>
<dbReference type="SUPFAM" id="SSF52172">
    <property type="entry name" value="CheY-like"/>
    <property type="match status" value="1"/>
</dbReference>
<gene>
    <name evidence="5" type="ORF">ABEG20_05100</name>
</gene>
<evidence type="ECO:0000259" key="4">
    <source>
        <dbReference type="PROSITE" id="PS50930"/>
    </source>
</evidence>
<dbReference type="RefSeq" id="WP_406826310.1">
    <property type="nucleotide sequence ID" value="NZ_CP157485.1"/>
</dbReference>
<dbReference type="PANTHER" id="PTHR48111:SF17">
    <property type="entry name" value="TRANSCRIPTIONAL REGULATORY PROTEIN YPDB"/>
    <property type="match status" value="1"/>
</dbReference>
<keyword evidence="1 5" id="KW-0238">DNA-binding</keyword>
<evidence type="ECO:0000256" key="2">
    <source>
        <dbReference type="PROSITE-ProRule" id="PRU00169"/>
    </source>
</evidence>
<proteinExistence type="predicted"/>
<dbReference type="InterPro" id="IPR039420">
    <property type="entry name" value="WalR-like"/>
</dbReference>
<dbReference type="InterPro" id="IPR007492">
    <property type="entry name" value="LytTR_DNA-bd_dom"/>
</dbReference>
<feature type="domain" description="HTH LytTR-type" evidence="4">
    <location>
        <begin position="141"/>
        <end position="224"/>
    </location>
</feature>